<protein>
    <submittedName>
        <fullName evidence="8">C6 zinc finger domain-containing protein</fullName>
    </submittedName>
</protein>
<feature type="region of interest" description="Disordered" evidence="6">
    <location>
        <begin position="558"/>
        <end position="601"/>
    </location>
</feature>
<evidence type="ECO:0000256" key="2">
    <source>
        <dbReference type="ARBA" id="ARBA00023015"/>
    </source>
</evidence>
<evidence type="ECO:0000313" key="8">
    <source>
        <dbReference type="EMBL" id="KAJ9144897.1"/>
    </source>
</evidence>
<dbReference type="SMART" id="SM00066">
    <property type="entry name" value="GAL4"/>
    <property type="match status" value="1"/>
</dbReference>
<keyword evidence="3" id="KW-0238">DNA-binding</keyword>
<gene>
    <name evidence="8" type="ORF">NKR23_g5579</name>
</gene>
<organism evidence="8 9">
    <name type="scientific">Pleurostoma richardsiae</name>
    <dbReference type="NCBI Taxonomy" id="41990"/>
    <lineage>
        <taxon>Eukaryota</taxon>
        <taxon>Fungi</taxon>
        <taxon>Dikarya</taxon>
        <taxon>Ascomycota</taxon>
        <taxon>Pezizomycotina</taxon>
        <taxon>Sordariomycetes</taxon>
        <taxon>Sordariomycetidae</taxon>
        <taxon>Calosphaeriales</taxon>
        <taxon>Pleurostomataceae</taxon>
        <taxon>Pleurostoma</taxon>
    </lineage>
</organism>
<dbReference type="PROSITE" id="PS50048">
    <property type="entry name" value="ZN2_CY6_FUNGAL_2"/>
    <property type="match status" value="1"/>
</dbReference>
<evidence type="ECO:0000313" key="9">
    <source>
        <dbReference type="Proteomes" id="UP001174694"/>
    </source>
</evidence>
<dbReference type="CDD" id="cd12148">
    <property type="entry name" value="fungal_TF_MHR"/>
    <property type="match status" value="1"/>
</dbReference>
<feature type="domain" description="Zn(2)-C6 fungal-type" evidence="7">
    <location>
        <begin position="9"/>
        <end position="40"/>
    </location>
</feature>
<evidence type="ECO:0000256" key="1">
    <source>
        <dbReference type="ARBA" id="ARBA00004123"/>
    </source>
</evidence>
<comment type="caution">
    <text evidence="8">The sequence shown here is derived from an EMBL/GenBank/DDBJ whole genome shotgun (WGS) entry which is preliminary data.</text>
</comment>
<dbReference type="GO" id="GO:0000981">
    <property type="term" value="F:DNA-binding transcription factor activity, RNA polymerase II-specific"/>
    <property type="evidence" value="ECO:0007669"/>
    <property type="project" value="InterPro"/>
</dbReference>
<sequence>MAPERRRVACKECRQQKVRCDAEPPRVCSRCRRLGLTCATTPNPHARQTKTQLWRELEQLKGQALMHASLEKQDHVAHSVVHLPDTQVAASAPVAATEIIADVGTELPLGQAGRTSDGFRISPSIPNDSATSPSAAEKIECLDGQDVDGRKIRDCFTTFFRQYWPIFPIIDRDLNADECLRLSPFLFWTIVLVGSRRYDRDPTLLVRLAPRIYSMALLSLESRSNPVQKIQALLILCVWPVPINTMYKDISSVLSGAAIQLAMQIGLHVLGPGQDFARELIQARHEQVVVRAQLWVRCVMVFHETSLRDGIPPMLVANAELSGPGSDKLLSEFPAELRDMISLHRIMVSSAVAIPKAVEEARYSSQRDLLTSLINLFDSQLVEILGRCGTGTTAVYVWSCRVHLLAFHFFENPGSSNLPAMMFIYSAACSFLEELITEDRRSEIIETCPAFLERTVVLSAFCILKIIRSPLSEHVNKDAGEKAYFDAILICRRGSLLSDDLGARSATILSQVWNSKSIFRRATGKVQSLGTRIRSRLSMSIVFDCFWWWKEEFAGQANPYRDPSTENQTAGIPGTDSALEEHGYPQQASQQQAPADAFKAQQSNEDVFSFLEPLPDFDWAADLDLTDLN</sequence>
<feature type="compositionally biased region" description="Low complexity" evidence="6">
    <location>
        <begin position="585"/>
        <end position="597"/>
    </location>
</feature>
<dbReference type="InterPro" id="IPR051089">
    <property type="entry name" value="prtT"/>
</dbReference>
<dbReference type="EMBL" id="JANBVO010000015">
    <property type="protein sequence ID" value="KAJ9144897.1"/>
    <property type="molecule type" value="Genomic_DNA"/>
</dbReference>
<dbReference type="PANTHER" id="PTHR31845:SF21">
    <property type="entry name" value="REGULATORY PROTEIN LEU3"/>
    <property type="match status" value="1"/>
</dbReference>
<comment type="subcellular location">
    <subcellularLocation>
        <location evidence="1">Nucleus</location>
    </subcellularLocation>
</comment>
<evidence type="ECO:0000256" key="3">
    <source>
        <dbReference type="ARBA" id="ARBA00023125"/>
    </source>
</evidence>
<dbReference type="GO" id="GO:0008270">
    <property type="term" value="F:zinc ion binding"/>
    <property type="evidence" value="ECO:0007669"/>
    <property type="project" value="InterPro"/>
</dbReference>
<dbReference type="AlphaFoldDB" id="A0AA38VQI5"/>
<evidence type="ECO:0000256" key="6">
    <source>
        <dbReference type="SAM" id="MobiDB-lite"/>
    </source>
</evidence>
<keyword evidence="9" id="KW-1185">Reference proteome</keyword>
<proteinExistence type="predicted"/>
<dbReference type="GO" id="GO:0005634">
    <property type="term" value="C:nucleus"/>
    <property type="evidence" value="ECO:0007669"/>
    <property type="project" value="UniProtKB-SubCell"/>
</dbReference>
<accession>A0AA38VQI5</accession>
<dbReference type="InterPro" id="IPR036864">
    <property type="entry name" value="Zn2-C6_fun-type_DNA-bd_sf"/>
</dbReference>
<keyword evidence="4" id="KW-0804">Transcription</keyword>
<dbReference type="Proteomes" id="UP001174694">
    <property type="component" value="Unassembled WGS sequence"/>
</dbReference>
<dbReference type="Gene3D" id="4.10.240.10">
    <property type="entry name" value="Zn(2)-C6 fungal-type DNA-binding domain"/>
    <property type="match status" value="1"/>
</dbReference>
<name>A0AA38VQI5_9PEZI</name>
<dbReference type="PROSITE" id="PS00463">
    <property type="entry name" value="ZN2_CY6_FUNGAL_1"/>
    <property type="match status" value="1"/>
</dbReference>
<evidence type="ECO:0000259" key="7">
    <source>
        <dbReference type="PROSITE" id="PS50048"/>
    </source>
</evidence>
<dbReference type="GO" id="GO:0000976">
    <property type="term" value="F:transcription cis-regulatory region binding"/>
    <property type="evidence" value="ECO:0007669"/>
    <property type="project" value="TreeGrafter"/>
</dbReference>
<evidence type="ECO:0000256" key="5">
    <source>
        <dbReference type="ARBA" id="ARBA00023242"/>
    </source>
</evidence>
<dbReference type="SUPFAM" id="SSF57701">
    <property type="entry name" value="Zn2/Cys6 DNA-binding domain"/>
    <property type="match status" value="1"/>
</dbReference>
<dbReference type="InterPro" id="IPR001138">
    <property type="entry name" value="Zn2Cys6_DnaBD"/>
</dbReference>
<reference evidence="8" key="1">
    <citation type="submission" date="2022-07" db="EMBL/GenBank/DDBJ databases">
        <title>Fungi with potential for degradation of polypropylene.</title>
        <authorList>
            <person name="Gostincar C."/>
        </authorList>
    </citation>
    <scope>NUCLEOTIDE SEQUENCE</scope>
    <source>
        <strain evidence="8">EXF-13308</strain>
    </source>
</reference>
<keyword evidence="2" id="KW-0805">Transcription regulation</keyword>
<dbReference type="PANTHER" id="PTHR31845">
    <property type="entry name" value="FINGER DOMAIN PROTEIN, PUTATIVE-RELATED"/>
    <property type="match status" value="1"/>
</dbReference>
<evidence type="ECO:0000256" key="4">
    <source>
        <dbReference type="ARBA" id="ARBA00023163"/>
    </source>
</evidence>
<dbReference type="CDD" id="cd00067">
    <property type="entry name" value="GAL4"/>
    <property type="match status" value="1"/>
</dbReference>
<dbReference type="Pfam" id="PF00172">
    <property type="entry name" value="Zn_clus"/>
    <property type="match status" value="1"/>
</dbReference>
<keyword evidence="5" id="KW-0539">Nucleus</keyword>